<dbReference type="GO" id="GO:0005737">
    <property type="term" value="C:cytoplasm"/>
    <property type="evidence" value="ECO:0007669"/>
    <property type="project" value="UniProtKB-SubCell"/>
</dbReference>
<protein>
    <recommendedName>
        <fullName evidence="7">Ribosomal RNA small subunit methyltransferase H</fullName>
        <ecNumber evidence="7">2.1.1.199</ecNumber>
    </recommendedName>
    <alternativeName>
        <fullName evidence="7">16S rRNA m(4)C1402 methyltransferase</fullName>
    </alternativeName>
    <alternativeName>
        <fullName evidence="7">rRNA (cytosine-N(4)-)-methyltransferase RsmH</fullName>
    </alternativeName>
</protein>
<feature type="binding site" evidence="7">
    <location>
        <position position="79"/>
    </location>
    <ligand>
        <name>S-adenosyl-L-methionine</name>
        <dbReference type="ChEBI" id="CHEBI:59789"/>
    </ligand>
</feature>
<evidence type="ECO:0000256" key="7">
    <source>
        <dbReference type="HAMAP-Rule" id="MF_01007"/>
    </source>
</evidence>
<gene>
    <name evidence="7 8" type="primary">rsmH</name>
    <name evidence="8" type="ORF">H8695_00525</name>
</gene>
<organism evidence="8 9">
    <name type="scientific">Feifania hominis</name>
    <dbReference type="NCBI Taxonomy" id="2763660"/>
    <lineage>
        <taxon>Bacteria</taxon>
        <taxon>Bacillati</taxon>
        <taxon>Bacillota</taxon>
        <taxon>Clostridia</taxon>
        <taxon>Eubacteriales</taxon>
        <taxon>Feifaniaceae</taxon>
        <taxon>Feifania</taxon>
    </lineage>
</organism>
<dbReference type="Pfam" id="PF01795">
    <property type="entry name" value="Methyltransf_5"/>
    <property type="match status" value="1"/>
</dbReference>
<keyword evidence="5 7" id="KW-0808">Transferase</keyword>
<dbReference type="PANTHER" id="PTHR11265:SF0">
    <property type="entry name" value="12S RRNA N4-METHYLCYTIDINE METHYLTRANSFERASE"/>
    <property type="match status" value="1"/>
</dbReference>
<dbReference type="NCBIfam" id="TIGR00006">
    <property type="entry name" value="16S rRNA (cytosine(1402)-N(4))-methyltransferase RsmH"/>
    <property type="match status" value="1"/>
</dbReference>
<dbReference type="EMBL" id="JACRSP010000001">
    <property type="protein sequence ID" value="MBC8535182.1"/>
    <property type="molecule type" value="Genomic_DNA"/>
</dbReference>
<dbReference type="InterPro" id="IPR023397">
    <property type="entry name" value="SAM-dep_MeTrfase_MraW_recog"/>
</dbReference>
<feature type="binding site" evidence="7">
    <location>
        <position position="52"/>
    </location>
    <ligand>
        <name>S-adenosyl-L-methionine</name>
        <dbReference type="ChEBI" id="CHEBI:59789"/>
    </ligand>
</feature>
<evidence type="ECO:0000256" key="6">
    <source>
        <dbReference type="ARBA" id="ARBA00022691"/>
    </source>
</evidence>
<accession>A0A926DC82</accession>
<name>A0A926DC82_9FIRM</name>
<keyword evidence="6 7" id="KW-0949">S-adenosyl-L-methionine</keyword>
<keyword evidence="9" id="KW-1185">Reference proteome</keyword>
<dbReference type="InterPro" id="IPR029063">
    <property type="entry name" value="SAM-dependent_MTases_sf"/>
</dbReference>
<evidence type="ECO:0000313" key="9">
    <source>
        <dbReference type="Proteomes" id="UP000620366"/>
    </source>
</evidence>
<feature type="binding site" evidence="7">
    <location>
        <position position="107"/>
    </location>
    <ligand>
        <name>S-adenosyl-L-methionine</name>
        <dbReference type="ChEBI" id="CHEBI:59789"/>
    </ligand>
</feature>
<dbReference type="Gene3D" id="1.10.150.170">
    <property type="entry name" value="Putative methyltransferase TM0872, insert domain"/>
    <property type="match status" value="1"/>
</dbReference>
<comment type="similarity">
    <text evidence="1 7">Belongs to the methyltransferase superfamily. RsmH family.</text>
</comment>
<feature type="binding site" evidence="7">
    <location>
        <begin position="33"/>
        <end position="35"/>
    </location>
    <ligand>
        <name>S-adenosyl-L-methionine</name>
        <dbReference type="ChEBI" id="CHEBI:59789"/>
    </ligand>
</feature>
<dbReference type="PIRSF" id="PIRSF004486">
    <property type="entry name" value="MraW"/>
    <property type="match status" value="1"/>
</dbReference>
<evidence type="ECO:0000313" key="8">
    <source>
        <dbReference type="EMBL" id="MBC8535182.1"/>
    </source>
</evidence>
<dbReference type="EC" id="2.1.1.199" evidence="7"/>
<dbReference type="RefSeq" id="WP_249298819.1">
    <property type="nucleotide sequence ID" value="NZ_JACRSP010000001.1"/>
</dbReference>
<dbReference type="PANTHER" id="PTHR11265">
    <property type="entry name" value="S-ADENOSYL-METHYLTRANSFERASE MRAW"/>
    <property type="match status" value="1"/>
</dbReference>
<dbReference type="GO" id="GO:0070475">
    <property type="term" value="P:rRNA base methylation"/>
    <property type="evidence" value="ECO:0007669"/>
    <property type="project" value="UniProtKB-UniRule"/>
</dbReference>
<comment type="catalytic activity">
    <reaction evidence="7">
        <text>cytidine(1402) in 16S rRNA + S-adenosyl-L-methionine = N(4)-methylcytidine(1402) in 16S rRNA + S-adenosyl-L-homocysteine + H(+)</text>
        <dbReference type="Rhea" id="RHEA:42928"/>
        <dbReference type="Rhea" id="RHEA-COMP:10286"/>
        <dbReference type="Rhea" id="RHEA-COMP:10287"/>
        <dbReference type="ChEBI" id="CHEBI:15378"/>
        <dbReference type="ChEBI" id="CHEBI:57856"/>
        <dbReference type="ChEBI" id="CHEBI:59789"/>
        <dbReference type="ChEBI" id="CHEBI:74506"/>
        <dbReference type="ChEBI" id="CHEBI:82748"/>
        <dbReference type="EC" id="2.1.1.199"/>
    </reaction>
</comment>
<dbReference type="GO" id="GO:0071424">
    <property type="term" value="F:rRNA (cytosine-N4-)-methyltransferase activity"/>
    <property type="evidence" value="ECO:0007669"/>
    <property type="project" value="UniProtKB-UniRule"/>
</dbReference>
<dbReference type="InterPro" id="IPR002903">
    <property type="entry name" value="RsmH"/>
</dbReference>
<keyword evidence="4 7" id="KW-0489">Methyltransferase</keyword>
<evidence type="ECO:0000256" key="5">
    <source>
        <dbReference type="ARBA" id="ARBA00022679"/>
    </source>
</evidence>
<proteinExistence type="inferred from homology"/>
<dbReference type="AlphaFoldDB" id="A0A926DC82"/>
<evidence type="ECO:0000256" key="1">
    <source>
        <dbReference type="ARBA" id="ARBA00010396"/>
    </source>
</evidence>
<dbReference type="FunFam" id="1.10.150.170:FF:000001">
    <property type="entry name" value="Ribosomal RNA small subunit methyltransferase H"/>
    <property type="match status" value="1"/>
</dbReference>
<keyword evidence="3 7" id="KW-0698">rRNA processing</keyword>
<evidence type="ECO:0000256" key="2">
    <source>
        <dbReference type="ARBA" id="ARBA00022490"/>
    </source>
</evidence>
<dbReference type="Gene3D" id="3.40.50.150">
    <property type="entry name" value="Vaccinia Virus protein VP39"/>
    <property type="match status" value="1"/>
</dbReference>
<evidence type="ECO:0000256" key="3">
    <source>
        <dbReference type="ARBA" id="ARBA00022552"/>
    </source>
</evidence>
<sequence length="320" mass="35484">MELTHRPVLLDECINALNIRPDGIYVDGTLGGGGHAREVLGRLTTGRLIGIDQDDYAVARAGERLACFGERLNIVHDNFKNIRPILSRLGIRGVDGVLLDLGVSSFQFDDGARGFSYQHDARLDMRMSKENPLTAYDVVNTYSQQELTRVLRDYGEEKFAPRIARKICESRQTKPVETTFELVELIKAGIPAAARREGGHPAKRSFQALRVEVNNELGILEQSIRDIVEVLNPGGRICIITFQSLEDRIVSGTYKKLATGCTCPPDFPVCVCGKSPVVRIITKKPILPGERELGENNRSHSARLRVAEKMKGEEGTVCRT</sequence>
<comment type="subcellular location">
    <subcellularLocation>
        <location evidence="7">Cytoplasm</location>
    </subcellularLocation>
</comment>
<comment type="caution">
    <text evidence="8">The sequence shown here is derived from an EMBL/GenBank/DDBJ whole genome shotgun (WGS) entry which is preliminary data.</text>
</comment>
<dbReference type="SUPFAM" id="SSF81799">
    <property type="entry name" value="Putative methyltransferase TM0872, insert domain"/>
    <property type="match status" value="1"/>
</dbReference>
<evidence type="ECO:0000256" key="4">
    <source>
        <dbReference type="ARBA" id="ARBA00022603"/>
    </source>
</evidence>
<keyword evidence="2 7" id="KW-0963">Cytoplasm</keyword>
<reference evidence="8" key="1">
    <citation type="submission" date="2020-08" db="EMBL/GenBank/DDBJ databases">
        <title>Genome public.</title>
        <authorList>
            <person name="Liu C."/>
            <person name="Sun Q."/>
        </authorList>
    </citation>
    <scope>NUCLEOTIDE SEQUENCE</scope>
    <source>
        <strain evidence="8">BX7</strain>
    </source>
</reference>
<dbReference type="HAMAP" id="MF_01007">
    <property type="entry name" value="16SrRNA_methyltr_H"/>
    <property type="match status" value="1"/>
</dbReference>
<feature type="binding site" evidence="7">
    <location>
        <position position="100"/>
    </location>
    <ligand>
        <name>S-adenosyl-L-methionine</name>
        <dbReference type="ChEBI" id="CHEBI:59789"/>
    </ligand>
</feature>
<dbReference type="Proteomes" id="UP000620366">
    <property type="component" value="Unassembled WGS sequence"/>
</dbReference>
<dbReference type="SUPFAM" id="SSF53335">
    <property type="entry name" value="S-adenosyl-L-methionine-dependent methyltransferases"/>
    <property type="match status" value="1"/>
</dbReference>
<comment type="function">
    <text evidence="7">Specifically methylates the N4 position of cytidine in position 1402 (C1402) of 16S rRNA.</text>
</comment>